<evidence type="ECO:0000259" key="4">
    <source>
        <dbReference type="Pfam" id="PF14587"/>
    </source>
</evidence>
<reference evidence="7" key="1">
    <citation type="submission" date="2019-06" db="EMBL/GenBank/DDBJ databases">
        <title>Draft genome sequence of the griseofulvin-producing fungus Xylaria cubensis strain G536.</title>
        <authorList>
            <person name="Mead M.E."/>
            <person name="Raja H.A."/>
            <person name="Steenwyk J.L."/>
            <person name="Knowles S.L."/>
            <person name="Oberlies N.H."/>
            <person name="Rokas A."/>
        </authorList>
    </citation>
    <scope>NUCLEOTIDE SEQUENCE [LARGE SCALE GENOMIC DNA]</scope>
    <source>
        <strain evidence="7">G536</strain>
    </source>
</reference>
<evidence type="ECO:0008006" key="8">
    <source>
        <dbReference type="Google" id="ProtNLM"/>
    </source>
</evidence>
<accession>A0A553I9X1</accession>
<dbReference type="SUPFAM" id="SSF51445">
    <property type="entry name" value="(Trans)glycosidases"/>
    <property type="match status" value="1"/>
</dbReference>
<dbReference type="PANTHER" id="PTHR11069:SF23">
    <property type="entry name" value="LYSOSOMAL ACID GLUCOSYLCERAMIDASE"/>
    <property type="match status" value="1"/>
</dbReference>
<keyword evidence="7" id="KW-1185">Reference proteome</keyword>
<organism evidence="6 7">
    <name type="scientific">Xylaria flabelliformis</name>
    <dbReference type="NCBI Taxonomy" id="2512241"/>
    <lineage>
        <taxon>Eukaryota</taxon>
        <taxon>Fungi</taxon>
        <taxon>Dikarya</taxon>
        <taxon>Ascomycota</taxon>
        <taxon>Pezizomycotina</taxon>
        <taxon>Sordariomycetes</taxon>
        <taxon>Xylariomycetidae</taxon>
        <taxon>Xylariales</taxon>
        <taxon>Xylariaceae</taxon>
        <taxon>Xylaria</taxon>
    </lineage>
</organism>
<dbReference type="Gene3D" id="2.60.40.1180">
    <property type="entry name" value="Golgi alpha-mannosidase II"/>
    <property type="match status" value="1"/>
</dbReference>
<dbReference type="InterPro" id="IPR039514">
    <property type="entry name" value="6GAL-like"/>
</dbReference>
<dbReference type="OrthoDB" id="2012278at2759"/>
<evidence type="ECO:0000313" key="7">
    <source>
        <dbReference type="Proteomes" id="UP000319160"/>
    </source>
</evidence>
<evidence type="ECO:0000256" key="3">
    <source>
        <dbReference type="ARBA" id="ARBA00022801"/>
    </source>
</evidence>
<evidence type="ECO:0000313" key="6">
    <source>
        <dbReference type="EMBL" id="TRX97005.1"/>
    </source>
</evidence>
<dbReference type="Pfam" id="PF14587">
    <property type="entry name" value="Glyco_hydr_30_2"/>
    <property type="match status" value="1"/>
</dbReference>
<evidence type="ECO:0000256" key="1">
    <source>
        <dbReference type="ARBA" id="ARBA00005382"/>
    </source>
</evidence>
<feature type="domain" description="Endo-beta-1,6-galactanase-like" evidence="4">
    <location>
        <begin position="390"/>
        <end position="615"/>
    </location>
</feature>
<dbReference type="InterPro" id="IPR001139">
    <property type="entry name" value="Glyco_hydro_30"/>
</dbReference>
<dbReference type="EMBL" id="VFLP01000008">
    <property type="protein sequence ID" value="TRX97005.1"/>
    <property type="molecule type" value="Genomic_DNA"/>
</dbReference>
<dbReference type="Pfam" id="PF17189">
    <property type="entry name" value="Glyco_hydro_30C"/>
    <property type="match status" value="1"/>
</dbReference>
<dbReference type="SUPFAM" id="SSF51011">
    <property type="entry name" value="Glycosyl hydrolase domain"/>
    <property type="match status" value="1"/>
</dbReference>
<comment type="similarity">
    <text evidence="1">Belongs to the glycosyl hydrolase 30 family.</text>
</comment>
<evidence type="ECO:0000256" key="2">
    <source>
        <dbReference type="ARBA" id="ARBA00022729"/>
    </source>
</evidence>
<name>A0A553I9X1_9PEZI</name>
<keyword evidence="2" id="KW-0732">Signal</keyword>
<comment type="caution">
    <text evidence="6">The sequence shown here is derived from an EMBL/GenBank/DDBJ whole genome shotgun (WGS) entry which is preliminary data.</text>
</comment>
<proteinExistence type="inferred from homology"/>
<dbReference type="STRING" id="2512241.A0A553I9X1"/>
<gene>
    <name evidence="6" type="ORF">FHL15_002311</name>
</gene>
<dbReference type="GO" id="GO:0016020">
    <property type="term" value="C:membrane"/>
    <property type="evidence" value="ECO:0007669"/>
    <property type="project" value="GOC"/>
</dbReference>
<evidence type="ECO:0000259" key="5">
    <source>
        <dbReference type="Pfam" id="PF17189"/>
    </source>
</evidence>
<keyword evidence="3" id="KW-0378">Hydrolase</keyword>
<dbReference type="InterPro" id="IPR017853">
    <property type="entry name" value="GH"/>
</dbReference>
<protein>
    <recommendedName>
        <fullName evidence="8">Glycosyl hydrolase family 30 beta sandwich domain-containing protein</fullName>
    </recommendedName>
</protein>
<dbReference type="Gene3D" id="3.20.20.80">
    <property type="entry name" value="Glycosidases"/>
    <property type="match status" value="1"/>
</dbReference>
<dbReference type="InterPro" id="IPR013780">
    <property type="entry name" value="Glyco_hydro_b"/>
</dbReference>
<dbReference type="GO" id="GO:0004348">
    <property type="term" value="F:glucosylceramidase activity"/>
    <property type="evidence" value="ECO:0007669"/>
    <property type="project" value="InterPro"/>
</dbReference>
<sequence length="828" mass="89988">MCRQQSMIPTRSETYVLPLKELKDITAFYPKVTKLDITDNDSYMFRDKSLPEEITGRSDINVGPNALCELEVLQKIWIDANFLRIKNGHECGWSSGVFEPLLKHVFNGREHRVVNVATTLMEEDSVPNMWANEEEAKDASTDKLMPASSVVDFEDDDQFTTSQSTTSQSTFPTTTGYGTKMVDLVLALELSKSNELQKGVLQIRSLPCLLRLRTPMLTRLFNSDFGLQLGTRGFLREQVLVANTQNLNQDEKVKPLFQVPLITTVREVNKWIKDIFKKGLHKWFIIPKNVGNVIGNAKGLVKDDFAEIGFKGIEEAGKSESRLFLASNVKCRPSKCNHPPWARPGKMVPGAVEYYSQPFNMASWFHLATALLPLSVVGQHDLTTRQSGTTVTINLDQKYQTIDGFGCSEAFQRAVQMSKLTEDKQQYVLDLLFSTTNGAGLSILRNGIGSSPDMSADHMVSIQPKSPGGPTNPPQYVWDGSDNKQLWVSQEAVKRGVRTIYADAWSAPGYMKTNGNDANGGSLCGVGGASCSSGDWRQAYADYLVQYVKYYLEANVTITHLGFLNEPELTTSYASMRSSGSQAADFIKVLGPTLQKANLFVGINCCDAEGWSSQAGMLGQLSSVDQYISTITAHSYSSSPGSPMNTRHRVWQTEAADLNGNWQGAFYSNGGAGDGITWANNIHTAVANANASAYLYWIGAQTGTTNSKLIRIDGNNVSPSKRLWAFGQFSRSARPGAVRVGISGAPSGVRAAAFQNVDGSVAVVFINGGGSAVNVQVKTTGGAAFAAAGATAFLTDNTHDLNETAVSFANAAASASIPGRSMVSVILR</sequence>
<dbReference type="GO" id="GO:0006680">
    <property type="term" value="P:glucosylceramide catabolic process"/>
    <property type="evidence" value="ECO:0007669"/>
    <property type="project" value="TreeGrafter"/>
</dbReference>
<dbReference type="AlphaFoldDB" id="A0A553I9X1"/>
<dbReference type="Proteomes" id="UP000319160">
    <property type="component" value="Unassembled WGS sequence"/>
</dbReference>
<feature type="domain" description="Glycosyl hydrolase family 30 beta sandwich" evidence="5">
    <location>
        <begin position="736"/>
        <end position="824"/>
    </location>
</feature>
<dbReference type="InterPro" id="IPR033452">
    <property type="entry name" value="GH30_C"/>
</dbReference>
<dbReference type="PANTHER" id="PTHR11069">
    <property type="entry name" value="GLUCOSYLCERAMIDASE"/>
    <property type="match status" value="1"/>
</dbReference>